<comment type="caution">
    <text evidence="2">The sequence shown here is derived from an EMBL/GenBank/DDBJ whole genome shotgun (WGS) entry which is preliminary data.</text>
</comment>
<evidence type="ECO:0000313" key="2">
    <source>
        <dbReference type="EMBL" id="GLC89441.1"/>
    </source>
</evidence>
<protein>
    <submittedName>
        <fullName evidence="2">DSBA oxidoreductase</fullName>
    </submittedName>
</protein>
<dbReference type="PANTHER" id="PTHR13887">
    <property type="entry name" value="GLUTATHIONE S-TRANSFERASE KAPPA"/>
    <property type="match status" value="1"/>
</dbReference>
<evidence type="ECO:0000313" key="3">
    <source>
        <dbReference type="Proteomes" id="UP001065593"/>
    </source>
</evidence>
<dbReference type="PANTHER" id="PTHR13887:SF41">
    <property type="entry name" value="THIOREDOXIN SUPERFAMILY PROTEIN"/>
    <property type="match status" value="1"/>
</dbReference>
<dbReference type="EMBL" id="BRZA01000003">
    <property type="protein sequence ID" value="GLC89441.1"/>
    <property type="molecule type" value="Genomic_DNA"/>
</dbReference>
<gene>
    <name evidence="2" type="primary">frnE</name>
    <name evidence="2" type="ORF">LYSBPC_25680</name>
</gene>
<dbReference type="Gene3D" id="3.40.30.10">
    <property type="entry name" value="Glutaredoxin"/>
    <property type="match status" value="1"/>
</dbReference>
<dbReference type="CDD" id="cd03024">
    <property type="entry name" value="DsbA_FrnE"/>
    <property type="match status" value="1"/>
</dbReference>
<proteinExistence type="predicted"/>
<organism evidence="2 3">
    <name type="scientific">Lysinibacillus piscis</name>
    <dbReference type="NCBI Taxonomy" id="2518931"/>
    <lineage>
        <taxon>Bacteria</taxon>
        <taxon>Bacillati</taxon>
        <taxon>Bacillota</taxon>
        <taxon>Bacilli</taxon>
        <taxon>Bacillales</taxon>
        <taxon>Bacillaceae</taxon>
        <taxon>Lysinibacillus</taxon>
    </lineage>
</organism>
<dbReference type="Proteomes" id="UP001065593">
    <property type="component" value="Unassembled WGS sequence"/>
</dbReference>
<sequence>MMKIEIWSDFVCPFCYIGKTQLEKAIQQVGLVGQVELIYKSYQLDPTTPADTNESTYAALAKKYGMTYEKAQEMAQGVAMRAKEVGLDFQFDGLQEANTMKAHRLVKWAERQGDVTALVEALLRAYFVETKRIGQDEVLVAIAEQVGLNREEVMKVLASADFAQEVEADIQEGIQLGVRGVPFFVLNRKYGISGAQPQQVFEDTLRKVAEEEGLSMGLKMMGEEQAPNCTDDNCTL</sequence>
<evidence type="ECO:0000259" key="1">
    <source>
        <dbReference type="Pfam" id="PF01323"/>
    </source>
</evidence>
<accession>A0ABQ5NM62</accession>
<reference evidence="2" key="1">
    <citation type="submission" date="2022-08" db="EMBL/GenBank/DDBJ databases">
        <title>Draft genome sequence of Lysinibacillus sp. strain KH24.</title>
        <authorList>
            <person name="Kanbe H."/>
            <person name="Itoh H."/>
        </authorList>
    </citation>
    <scope>NUCLEOTIDE SEQUENCE</scope>
    <source>
        <strain evidence="2">KH24</strain>
    </source>
</reference>
<dbReference type="InterPro" id="IPR036249">
    <property type="entry name" value="Thioredoxin-like_sf"/>
</dbReference>
<dbReference type="SUPFAM" id="SSF52833">
    <property type="entry name" value="Thioredoxin-like"/>
    <property type="match status" value="1"/>
</dbReference>
<feature type="domain" description="DSBA-like thioredoxin" evidence="1">
    <location>
        <begin position="4"/>
        <end position="205"/>
    </location>
</feature>
<name>A0ABQ5NM62_9BACI</name>
<dbReference type="Pfam" id="PF01323">
    <property type="entry name" value="DSBA"/>
    <property type="match status" value="1"/>
</dbReference>
<keyword evidence="3" id="KW-1185">Reference proteome</keyword>
<dbReference type="InterPro" id="IPR001853">
    <property type="entry name" value="DSBA-like_thioredoxin_dom"/>
</dbReference>